<sequence>MALRAFARMTGRILARLGEDAVLRGSTPCRVNIERNVEVSGADGLVYSRTVATLQKSFVARKGDTLALVDADGQPLPDHSFVVDGPAFEDNGYTARYVLRSA</sequence>
<dbReference type="EMBL" id="OGUS01000131">
    <property type="protein sequence ID" value="SPC17391.1"/>
    <property type="molecule type" value="Genomic_DNA"/>
</dbReference>
<dbReference type="AlphaFoldDB" id="A0A976BFL0"/>
<comment type="caution">
    <text evidence="1">The sequence shown here is derived from an EMBL/GenBank/DDBJ whole genome shotgun (WGS) entry which is preliminary data.</text>
</comment>
<gene>
    <name evidence="1" type="ORF">CO2235_90265</name>
</gene>
<proteinExistence type="predicted"/>
<accession>A0A976BFL0</accession>
<reference evidence="1 2" key="1">
    <citation type="submission" date="2018-01" db="EMBL/GenBank/DDBJ databases">
        <authorList>
            <person name="Clerissi C."/>
        </authorList>
    </citation>
    <scope>NUCLEOTIDE SEQUENCE [LARGE SCALE GENOMIC DNA]</scope>
    <source>
        <strain evidence="1">Cupriavidus oxalaticus LMG 2235</strain>
    </source>
</reference>
<dbReference type="Proteomes" id="UP000256862">
    <property type="component" value="Chromosome CO2235"/>
</dbReference>
<name>A0A976BFL0_9BURK</name>
<evidence type="ECO:0000313" key="1">
    <source>
        <dbReference type="EMBL" id="SPC17391.1"/>
    </source>
</evidence>
<organism evidence="1 2">
    <name type="scientific">Cupriavidus oxalaticus</name>
    <dbReference type="NCBI Taxonomy" id="96344"/>
    <lineage>
        <taxon>Bacteria</taxon>
        <taxon>Pseudomonadati</taxon>
        <taxon>Pseudomonadota</taxon>
        <taxon>Betaproteobacteria</taxon>
        <taxon>Burkholderiales</taxon>
        <taxon>Burkholderiaceae</taxon>
        <taxon>Cupriavidus</taxon>
    </lineage>
</organism>
<protein>
    <submittedName>
        <fullName evidence="1">Uncharacterized protein</fullName>
    </submittedName>
</protein>
<evidence type="ECO:0000313" key="2">
    <source>
        <dbReference type="Proteomes" id="UP000256862"/>
    </source>
</evidence>